<dbReference type="Pfam" id="PF03140">
    <property type="entry name" value="DUF247"/>
    <property type="match status" value="1"/>
</dbReference>
<protein>
    <submittedName>
        <fullName evidence="1">Uncharacterized protein</fullName>
    </submittedName>
</protein>
<dbReference type="InterPro" id="IPR004158">
    <property type="entry name" value="DUF247_pln"/>
</dbReference>
<proteinExistence type="predicted"/>
<comment type="caution">
    <text evidence="1">The sequence shown here is derived from an EMBL/GenBank/DDBJ whole genome shotgun (WGS) entry which is preliminary data.</text>
</comment>
<gene>
    <name evidence="1" type="ORF">ZIOFF_057050</name>
</gene>
<evidence type="ECO:0000313" key="2">
    <source>
        <dbReference type="Proteomes" id="UP000734854"/>
    </source>
</evidence>
<evidence type="ECO:0000313" key="1">
    <source>
        <dbReference type="EMBL" id="KAG6488291.1"/>
    </source>
</evidence>
<keyword evidence="2" id="KW-1185">Reference proteome</keyword>
<sequence length="199" mass="23143">MFEVSKILRDAQPTAYEPKIVSLGPYHYHKPHLRAMNQQHKWSLLSKLLEQDRSKDLKYYLKVIKDNETRARNAYPTQSMIGMCENQFVTMMLLDCVFVIEMLWLWKKSPEGIKNLAFMSDQRSQIIVARDMLLLENQLPFFLIETLFDCAFTGHPGVRGKLKSWLGEFFSGFLDIDYEAGMDSECDSTGGDKNQIQEE</sequence>
<dbReference type="EMBL" id="JACMSC010000015">
    <property type="protein sequence ID" value="KAG6488291.1"/>
    <property type="molecule type" value="Genomic_DNA"/>
</dbReference>
<dbReference type="PANTHER" id="PTHR31170">
    <property type="entry name" value="BNAC04G53230D PROTEIN"/>
    <property type="match status" value="1"/>
</dbReference>
<dbReference type="Proteomes" id="UP000734854">
    <property type="component" value="Unassembled WGS sequence"/>
</dbReference>
<reference evidence="1 2" key="1">
    <citation type="submission" date="2020-08" db="EMBL/GenBank/DDBJ databases">
        <title>Plant Genome Project.</title>
        <authorList>
            <person name="Zhang R.-G."/>
        </authorList>
    </citation>
    <scope>NUCLEOTIDE SEQUENCE [LARGE SCALE GENOMIC DNA]</scope>
    <source>
        <tissue evidence="1">Rhizome</tissue>
    </source>
</reference>
<name>A0A8J5FYZ6_ZINOF</name>
<dbReference type="AlphaFoldDB" id="A0A8J5FYZ6"/>
<accession>A0A8J5FYZ6</accession>
<organism evidence="1 2">
    <name type="scientific">Zingiber officinale</name>
    <name type="common">Ginger</name>
    <name type="synonym">Amomum zingiber</name>
    <dbReference type="NCBI Taxonomy" id="94328"/>
    <lineage>
        <taxon>Eukaryota</taxon>
        <taxon>Viridiplantae</taxon>
        <taxon>Streptophyta</taxon>
        <taxon>Embryophyta</taxon>
        <taxon>Tracheophyta</taxon>
        <taxon>Spermatophyta</taxon>
        <taxon>Magnoliopsida</taxon>
        <taxon>Liliopsida</taxon>
        <taxon>Zingiberales</taxon>
        <taxon>Zingiberaceae</taxon>
        <taxon>Zingiber</taxon>
    </lineage>
</organism>
<dbReference type="PANTHER" id="PTHR31170:SF25">
    <property type="entry name" value="BNAA09G04570D PROTEIN"/>
    <property type="match status" value="1"/>
</dbReference>